<dbReference type="STRING" id="1041930.Mtc_0510"/>
<dbReference type="InterPro" id="IPR004722">
    <property type="entry name" value="DHOase"/>
</dbReference>
<dbReference type="Gene3D" id="3.20.20.140">
    <property type="entry name" value="Metal-dependent hydrolases"/>
    <property type="match status" value="1"/>
</dbReference>
<protein>
    <recommendedName>
        <fullName evidence="5">Dihydroorotase</fullName>
        <shortName evidence="5">DHOase</shortName>
        <ecNumber evidence="5">3.5.2.3</ecNumber>
    </recommendedName>
</protein>
<organism evidence="7 8">
    <name type="scientific">Methanocella conradii (strain DSM 24694 / JCM 17849 / CGMCC 1.5162 / HZ254)</name>
    <dbReference type="NCBI Taxonomy" id="1041930"/>
    <lineage>
        <taxon>Archaea</taxon>
        <taxon>Methanobacteriati</taxon>
        <taxon>Methanobacteriota</taxon>
        <taxon>Stenosarchaea group</taxon>
        <taxon>Methanomicrobia</taxon>
        <taxon>Methanocellales</taxon>
        <taxon>Methanocellaceae</taxon>
        <taxon>Methanocella</taxon>
    </lineage>
</organism>
<sequence length="442" mass="48520">MHELVVENARVLFEDVVTCSIGVDEGRITRIAKILKGERRYDAHGLLALPGIIDSHVHFRDMGQEEKEDWLSGSKSAIYGGVTMVVDMPNTDPPTFDEEAFQDKLAVARNRSMVDFAINAGVSSNLKELSAMWRRGALAFGEIFMAKSTGGYSVDGPTLKAALLEIKGMGATASIHAEDEELSSQRAKELINDNGEDVYSRMRPPESEASAVQEAIRLGQETGAAIHITHVSTSRAVELIRREPVTCDVTPHHLLLNMHHWGKLKAYAKMNPPLRPKRDVEALWEAVRDGTIDVLASDHAPHTKDEKAADVKAAPAGVPGVETMVPLMLKEVADGRISLQRLIDMTSANPARIFGIPGKGRIEEGCDADMAFFDIGARRVIHGHELHSKAGWTPFEGFEGIFPVAVMQRGELLLEGKEFYGRRGAGRFIRGKGYTRGLQNIQ</sequence>
<dbReference type="PROSITE" id="PS00483">
    <property type="entry name" value="DIHYDROOROTASE_2"/>
    <property type="match status" value="1"/>
</dbReference>
<dbReference type="InterPro" id="IPR011059">
    <property type="entry name" value="Metal-dep_hydrolase_composite"/>
</dbReference>
<evidence type="ECO:0000256" key="5">
    <source>
        <dbReference type="HAMAP-Rule" id="MF_00220"/>
    </source>
</evidence>
<feature type="binding site" evidence="5">
    <location>
        <position position="58"/>
    </location>
    <ligand>
        <name>Zn(2+)</name>
        <dbReference type="ChEBI" id="CHEBI:29105"/>
        <label>1</label>
    </ligand>
</feature>
<dbReference type="eggNOG" id="arCOG00689">
    <property type="taxonomic scope" value="Archaea"/>
</dbReference>
<comment type="caution">
    <text evidence="5">Lacks conserved residue(s) required for the propagation of feature annotation.</text>
</comment>
<dbReference type="GO" id="GO:0006145">
    <property type="term" value="P:purine nucleobase catabolic process"/>
    <property type="evidence" value="ECO:0007669"/>
    <property type="project" value="TreeGrafter"/>
</dbReference>
<feature type="binding site" evidence="5">
    <location>
        <position position="142"/>
    </location>
    <ligand>
        <name>Zn(2+)</name>
        <dbReference type="ChEBI" id="CHEBI:29105"/>
        <label>1</label>
    </ligand>
</feature>
<comment type="similarity">
    <text evidence="1">Belongs to the metallo-dependent hydrolases superfamily. Hydantoinase/dihydropyrimidinase family.</text>
</comment>
<dbReference type="NCBIfam" id="TIGR00857">
    <property type="entry name" value="pyrC_multi"/>
    <property type="match status" value="1"/>
</dbReference>
<gene>
    <name evidence="5 7" type="primary">pyrC</name>
    <name evidence="7" type="ordered locus">Mtc_0510</name>
</gene>
<dbReference type="InterPro" id="IPR050138">
    <property type="entry name" value="DHOase/Allantoinase_Hydrolase"/>
</dbReference>
<dbReference type="OrthoDB" id="50279at2157"/>
<accession>H8I579</accession>
<feature type="binding site" evidence="5">
    <location>
        <position position="56"/>
    </location>
    <ligand>
        <name>Zn(2+)</name>
        <dbReference type="ChEBI" id="CHEBI:29105"/>
        <label>1</label>
    </ligand>
</feature>
<feature type="binding site" evidence="5">
    <location>
        <position position="302"/>
    </location>
    <ligand>
        <name>substrate</name>
    </ligand>
</feature>
<dbReference type="UniPathway" id="UPA00070">
    <property type="reaction ID" value="UER00117"/>
</dbReference>
<evidence type="ECO:0000259" key="6">
    <source>
        <dbReference type="Pfam" id="PF01979"/>
    </source>
</evidence>
<dbReference type="InterPro" id="IPR002195">
    <property type="entry name" value="Dihydroorotase_CS"/>
</dbReference>
<dbReference type="InterPro" id="IPR032466">
    <property type="entry name" value="Metal_Hydrolase"/>
</dbReference>
<dbReference type="FunFam" id="3.20.20.140:FF:000174">
    <property type="entry name" value="Dihydropyrimidinase-related protein 2"/>
    <property type="match status" value="1"/>
</dbReference>
<feature type="binding site" evidence="5">
    <location>
        <position position="298"/>
    </location>
    <ligand>
        <name>Zn(2+)</name>
        <dbReference type="ChEBI" id="CHEBI:29105"/>
        <label>1</label>
    </ligand>
</feature>
<dbReference type="CDD" id="cd01318">
    <property type="entry name" value="DHOase_IIb"/>
    <property type="match status" value="1"/>
</dbReference>
<keyword evidence="8" id="KW-1185">Reference proteome</keyword>
<comment type="function">
    <text evidence="5">Catalyzes the reversible cyclization of carbamoyl aspartate to dihydroorotate.</text>
</comment>
<evidence type="ECO:0000313" key="7">
    <source>
        <dbReference type="EMBL" id="AFC99276.1"/>
    </source>
</evidence>
<dbReference type="RefSeq" id="WP_014405115.1">
    <property type="nucleotide sequence ID" value="NC_017034.1"/>
</dbReference>
<comment type="pathway">
    <text evidence="5">Pyrimidine metabolism; UMP biosynthesis via de novo pathway; (S)-dihydroorotate from bicarbonate: step 3/3.</text>
</comment>
<feature type="binding site" evidence="5">
    <location>
        <begin position="316"/>
        <end position="317"/>
    </location>
    <ligand>
        <name>substrate</name>
    </ligand>
</feature>
<dbReference type="EC" id="3.5.2.3" evidence="5"/>
<dbReference type="GO" id="GO:0004038">
    <property type="term" value="F:allantoinase activity"/>
    <property type="evidence" value="ECO:0007669"/>
    <property type="project" value="TreeGrafter"/>
</dbReference>
<keyword evidence="5" id="KW-0862">Zinc</keyword>
<dbReference type="Pfam" id="PF01979">
    <property type="entry name" value="Amidohydro_1"/>
    <property type="match status" value="1"/>
</dbReference>
<feature type="active site" evidence="5">
    <location>
        <position position="298"/>
    </location>
</feature>
<dbReference type="GO" id="GO:0044205">
    <property type="term" value="P:'de novo' UMP biosynthetic process"/>
    <property type="evidence" value="ECO:0007669"/>
    <property type="project" value="UniProtKB-UniRule"/>
</dbReference>
<dbReference type="AlphaFoldDB" id="H8I579"/>
<evidence type="ECO:0000256" key="1">
    <source>
        <dbReference type="ARBA" id="ARBA00008829"/>
    </source>
</evidence>
<evidence type="ECO:0000256" key="2">
    <source>
        <dbReference type="ARBA" id="ARBA00022723"/>
    </source>
</evidence>
<evidence type="ECO:0000313" key="8">
    <source>
        <dbReference type="Proteomes" id="UP000005233"/>
    </source>
</evidence>
<feature type="domain" description="Amidohydrolase-related" evidence="6">
    <location>
        <begin position="48"/>
        <end position="375"/>
    </location>
</feature>
<feature type="binding site" evidence="5">
    <location>
        <position position="176"/>
    </location>
    <ligand>
        <name>Zn(2+)</name>
        <dbReference type="ChEBI" id="CHEBI:29105"/>
        <label>2</label>
    </ligand>
</feature>
<feature type="binding site" evidence="5">
    <location>
        <position position="230"/>
    </location>
    <ligand>
        <name>Zn(2+)</name>
        <dbReference type="ChEBI" id="CHEBI:29105"/>
        <label>2</label>
    </ligand>
</feature>
<dbReference type="PANTHER" id="PTHR43668">
    <property type="entry name" value="ALLANTOINASE"/>
    <property type="match status" value="1"/>
</dbReference>
<dbReference type="GO" id="GO:0008270">
    <property type="term" value="F:zinc ion binding"/>
    <property type="evidence" value="ECO:0007669"/>
    <property type="project" value="UniProtKB-UniRule"/>
</dbReference>
<name>H8I579_METCZ</name>
<dbReference type="GO" id="GO:0004151">
    <property type="term" value="F:dihydroorotase activity"/>
    <property type="evidence" value="ECO:0007669"/>
    <property type="project" value="UniProtKB-UniRule"/>
</dbReference>
<keyword evidence="3 5" id="KW-0378">Hydrolase</keyword>
<dbReference type="GO" id="GO:0005737">
    <property type="term" value="C:cytoplasm"/>
    <property type="evidence" value="ECO:0007669"/>
    <property type="project" value="TreeGrafter"/>
</dbReference>
<dbReference type="SUPFAM" id="SSF51338">
    <property type="entry name" value="Composite domain of metallo-dependent hydrolases"/>
    <property type="match status" value="1"/>
</dbReference>
<feature type="binding site" evidence="5">
    <location>
        <position position="90"/>
    </location>
    <ligand>
        <name>substrate</name>
    </ligand>
</feature>
<evidence type="ECO:0000256" key="3">
    <source>
        <dbReference type="ARBA" id="ARBA00022801"/>
    </source>
</evidence>
<proteinExistence type="inferred from homology"/>
<keyword evidence="4 5" id="KW-0665">Pyrimidine biosynthesis</keyword>
<comment type="catalytic activity">
    <reaction evidence="5">
        <text>(S)-dihydroorotate + H2O = N-carbamoyl-L-aspartate + H(+)</text>
        <dbReference type="Rhea" id="RHEA:24296"/>
        <dbReference type="ChEBI" id="CHEBI:15377"/>
        <dbReference type="ChEBI" id="CHEBI:15378"/>
        <dbReference type="ChEBI" id="CHEBI:30864"/>
        <dbReference type="ChEBI" id="CHEBI:32814"/>
        <dbReference type="EC" id="3.5.2.3"/>
    </reaction>
</comment>
<dbReference type="EMBL" id="CP003243">
    <property type="protein sequence ID" value="AFC99276.1"/>
    <property type="molecule type" value="Genomic_DNA"/>
</dbReference>
<dbReference type="PANTHER" id="PTHR43668:SF2">
    <property type="entry name" value="ALLANTOINASE"/>
    <property type="match status" value="1"/>
</dbReference>
<dbReference type="HOGENOM" id="CLU_015572_1_1_2"/>
<dbReference type="SUPFAM" id="SSF51556">
    <property type="entry name" value="Metallo-dependent hydrolases"/>
    <property type="match status" value="1"/>
</dbReference>
<feature type="binding site" evidence="5">
    <location>
        <begin position="58"/>
        <end position="60"/>
    </location>
    <ligand>
        <name>substrate</name>
    </ligand>
</feature>
<dbReference type="NCBIfam" id="NF002668">
    <property type="entry name" value="PRK02382.1"/>
    <property type="match status" value="1"/>
</dbReference>
<dbReference type="HAMAP" id="MF_00220_A">
    <property type="entry name" value="PyrC_classI_A"/>
    <property type="match status" value="1"/>
</dbReference>
<dbReference type="GeneID" id="11970395"/>
<comment type="similarity">
    <text evidence="5">Belongs to the metallo-dependent hydrolases superfamily. DHOase family. Class I DHOase subfamily.</text>
</comment>
<dbReference type="InterPro" id="IPR006680">
    <property type="entry name" value="Amidohydro-rel"/>
</dbReference>
<comment type="cofactor">
    <cofactor evidence="5">
        <name>Zn(2+)</name>
        <dbReference type="ChEBI" id="CHEBI:29105"/>
    </cofactor>
    <text evidence="5">Binds 2 Zn(2+) ions per subunit.</text>
</comment>
<feature type="binding site" evidence="5">
    <location>
        <position position="142"/>
    </location>
    <ligand>
        <name>Zn(2+)</name>
        <dbReference type="ChEBI" id="CHEBI:29105"/>
        <label>2</label>
    </ligand>
</feature>
<dbReference type="Proteomes" id="UP000005233">
    <property type="component" value="Chromosome"/>
</dbReference>
<dbReference type="KEGG" id="mez:Mtc_0510"/>
<dbReference type="Gene3D" id="2.30.40.10">
    <property type="entry name" value="Urease, subunit C, domain 1"/>
    <property type="match status" value="1"/>
</dbReference>
<evidence type="ECO:0000256" key="4">
    <source>
        <dbReference type="ARBA" id="ARBA00022975"/>
    </source>
</evidence>
<keyword evidence="2 5" id="KW-0479">Metal-binding</keyword>
<reference evidence="7 8" key="1">
    <citation type="journal article" date="2012" name="J. Bacteriol.">
        <title>Complete genome sequence of a thermophilic methanogen, Methanocella conradii HZ254, isolated from Chinese rice field soil.</title>
        <authorList>
            <person name="Lu Z."/>
            <person name="Lu Y."/>
        </authorList>
    </citation>
    <scope>NUCLEOTIDE SEQUENCE [LARGE SCALE GENOMIC DNA]</scope>
    <source>
        <strain evidence="8">DSM 24694 / JCM 17849 / CGMCC 1.5162 / HZ254</strain>
    </source>
</reference>